<dbReference type="GO" id="GO:0003700">
    <property type="term" value="F:DNA-binding transcription factor activity"/>
    <property type="evidence" value="ECO:0007669"/>
    <property type="project" value="InterPro"/>
</dbReference>
<dbReference type="InterPro" id="IPR011256">
    <property type="entry name" value="Reg_factor_effector_dom_sf"/>
</dbReference>
<keyword evidence="1" id="KW-0238">DNA-binding</keyword>
<dbReference type="OrthoDB" id="9773308at2"/>
<keyword evidence="4" id="KW-1185">Reference proteome</keyword>
<dbReference type="PANTHER" id="PTHR30204:SF85">
    <property type="entry name" value="MULTIDRUG-EFFLUX TRANSPORTER 2 REGULATOR"/>
    <property type="match status" value="1"/>
</dbReference>
<dbReference type="PANTHER" id="PTHR30204">
    <property type="entry name" value="REDOX-CYCLING DRUG-SENSING TRANSCRIPTIONAL ACTIVATOR SOXR"/>
    <property type="match status" value="1"/>
</dbReference>
<proteinExistence type="predicted"/>
<dbReference type="SUPFAM" id="SSF55136">
    <property type="entry name" value="Probable bacterial effector-binding domain"/>
    <property type="match status" value="1"/>
</dbReference>
<dbReference type="SUPFAM" id="SSF46955">
    <property type="entry name" value="Putative DNA-binding domain"/>
    <property type="match status" value="1"/>
</dbReference>
<gene>
    <name evidence="3" type="ORF">BU112_06750</name>
</gene>
<evidence type="ECO:0000259" key="2">
    <source>
        <dbReference type="PROSITE" id="PS50937"/>
    </source>
</evidence>
<reference evidence="3 4" key="1">
    <citation type="journal article" date="2016" name="Front. Microbiol.">
        <title>Comprehensive Phylogenetic Analysis of Bovine Non-aureus Staphylococci Species Based on Whole-Genome Sequencing.</title>
        <authorList>
            <person name="Naushad S."/>
            <person name="Barkema H.W."/>
            <person name="Luby C."/>
            <person name="Condas L.A."/>
            <person name="Nobrega D.B."/>
            <person name="Carson D.A."/>
            <person name="De Buck J."/>
        </authorList>
    </citation>
    <scope>NUCLEOTIDE SEQUENCE [LARGE SCALE GENOMIC DNA]</scope>
    <source>
        <strain evidence="3 4">SNUC 4554</strain>
    </source>
</reference>
<name>A0A418IFX1_9STAP</name>
<sequence length="273" mass="31792">MSLAETLFTTGEFSELCSVKKQTLFHYDEIGILKPQYRNDKGYRFYTLKQLEIFSVIDILKELGLSLTEIKKFLDIRSLPKTINLLADKEKEIDLKIQQLKQQKLTIQNKKNYLYESYKADFSSIDIVTLPTQYYLLSDTIGDVTLKSSSHKLMSFINFVKFNHLDSGYPIGVIIAKNNIQNDKYTEFTNFYIQVEQNIEQSHFTRNKGQYIIAYHEGPDETLYKTHKKIKDYLINTGFKMIGDSFEEYVVDEISTNGPDKYVTKISIAVEKI</sequence>
<evidence type="ECO:0000313" key="3">
    <source>
        <dbReference type="EMBL" id="RIN01121.1"/>
    </source>
</evidence>
<feature type="domain" description="HTH merR-type" evidence="2">
    <location>
        <begin position="7"/>
        <end position="76"/>
    </location>
</feature>
<evidence type="ECO:0000256" key="1">
    <source>
        <dbReference type="ARBA" id="ARBA00023125"/>
    </source>
</evidence>
<dbReference type="EMBL" id="QXUF01000037">
    <property type="protein sequence ID" value="RIN01121.1"/>
    <property type="molecule type" value="Genomic_DNA"/>
</dbReference>
<comment type="caution">
    <text evidence="3">The sequence shown here is derived from an EMBL/GenBank/DDBJ whole genome shotgun (WGS) entry which is preliminary data.</text>
</comment>
<dbReference type="Pfam" id="PF13411">
    <property type="entry name" value="MerR_1"/>
    <property type="match status" value="1"/>
</dbReference>
<dbReference type="Gene3D" id="3.20.80.10">
    <property type="entry name" value="Regulatory factor, effector binding domain"/>
    <property type="match status" value="1"/>
</dbReference>
<dbReference type="PROSITE" id="PS00552">
    <property type="entry name" value="HTH_MERR_1"/>
    <property type="match status" value="1"/>
</dbReference>
<dbReference type="RefSeq" id="WP_101051052.1">
    <property type="nucleotide sequence ID" value="NZ_CP150685.1"/>
</dbReference>
<accession>A0A418IFX1</accession>
<dbReference type="AlphaFoldDB" id="A0A418IFX1"/>
<evidence type="ECO:0000313" key="4">
    <source>
        <dbReference type="Proteomes" id="UP000286317"/>
    </source>
</evidence>
<dbReference type="InterPro" id="IPR000551">
    <property type="entry name" value="MerR-type_HTH_dom"/>
</dbReference>
<dbReference type="PROSITE" id="PS50937">
    <property type="entry name" value="HTH_MERR_2"/>
    <property type="match status" value="1"/>
</dbReference>
<dbReference type="GO" id="GO:0003677">
    <property type="term" value="F:DNA binding"/>
    <property type="evidence" value="ECO:0007669"/>
    <property type="project" value="UniProtKB-KW"/>
</dbReference>
<dbReference type="Proteomes" id="UP000286317">
    <property type="component" value="Unassembled WGS sequence"/>
</dbReference>
<dbReference type="InterPro" id="IPR047057">
    <property type="entry name" value="MerR_fam"/>
</dbReference>
<protein>
    <submittedName>
        <fullName evidence="3">MerR family transcriptional regulator</fullName>
    </submittedName>
</protein>
<dbReference type="SMART" id="SM00422">
    <property type="entry name" value="HTH_MERR"/>
    <property type="match status" value="1"/>
</dbReference>
<organism evidence="3 4">
    <name type="scientific">Staphylococcus shinii</name>
    <dbReference type="NCBI Taxonomy" id="2912228"/>
    <lineage>
        <taxon>Bacteria</taxon>
        <taxon>Bacillati</taxon>
        <taxon>Bacillota</taxon>
        <taxon>Bacilli</taxon>
        <taxon>Bacillales</taxon>
        <taxon>Staphylococcaceae</taxon>
        <taxon>Staphylococcus</taxon>
    </lineage>
</organism>
<dbReference type="InterPro" id="IPR009061">
    <property type="entry name" value="DNA-bd_dom_put_sf"/>
</dbReference>
<dbReference type="Gene3D" id="1.10.1660.10">
    <property type="match status" value="1"/>
</dbReference>